<evidence type="ECO:0000313" key="12">
    <source>
        <dbReference type="EMBL" id="TWP29690.1"/>
    </source>
</evidence>
<keyword evidence="13" id="KW-1185">Reference proteome</keyword>
<dbReference type="InterPro" id="IPR027417">
    <property type="entry name" value="P-loop_NTPase"/>
</dbReference>
<reference evidence="12 13" key="1">
    <citation type="submission" date="2019-02" db="EMBL/GenBank/DDBJ databases">
        <title>Apibacter muscae sp. nov.: a novel member of the house fly microbiota.</title>
        <authorList>
            <person name="Park R."/>
        </authorList>
    </citation>
    <scope>NUCLEOTIDE SEQUENCE [LARGE SCALE GENOMIC DNA]</scope>
    <source>
        <strain evidence="12 13">AL1</strain>
    </source>
</reference>
<dbReference type="AlphaFoldDB" id="A0A563DHP5"/>
<evidence type="ECO:0000256" key="4">
    <source>
        <dbReference type="ARBA" id="ARBA00022741"/>
    </source>
</evidence>
<dbReference type="PRINTS" id="PR00326">
    <property type="entry name" value="GTP1OBG"/>
</dbReference>
<dbReference type="SUPFAM" id="SSF54814">
    <property type="entry name" value="Prokaryotic type KH domain (KH-domain type II)"/>
    <property type="match status" value="1"/>
</dbReference>
<keyword evidence="5 7" id="KW-0694">RNA-binding</keyword>
<evidence type="ECO:0000256" key="8">
    <source>
        <dbReference type="PROSITE-ProRule" id="PRU01050"/>
    </source>
</evidence>
<dbReference type="InterPro" id="IPR005662">
    <property type="entry name" value="GTPase_Era-like"/>
</dbReference>
<feature type="domain" description="Era-type G" evidence="11">
    <location>
        <begin position="7"/>
        <end position="175"/>
    </location>
</feature>
<dbReference type="GO" id="GO:0003924">
    <property type="term" value="F:GTPase activity"/>
    <property type="evidence" value="ECO:0007669"/>
    <property type="project" value="UniProtKB-UniRule"/>
</dbReference>
<dbReference type="GO" id="GO:0005886">
    <property type="term" value="C:plasma membrane"/>
    <property type="evidence" value="ECO:0007669"/>
    <property type="project" value="UniProtKB-SubCell"/>
</dbReference>
<dbReference type="NCBIfam" id="TIGR00436">
    <property type="entry name" value="era"/>
    <property type="match status" value="1"/>
</dbReference>
<dbReference type="InterPro" id="IPR030388">
    <property type="entry name" value="G_ERA_dom"/>
</dbReference>
<evidence type="ECO:0000256" key="6">
    <source>
        <dbReference type="ARBA" id="ARBA00023134"/>
    </source>
</evidence>
<keyword evidence="7" id="KW-0472">Membrane</keyword>
<dbReference type="SUPFAM" id="SSF52540">
    <property type="entry name" value="P-loop containing nucleoside triphosphate hydrolases"/>
    <property type="match status" value="1"/>
</dbReference>
<dbReference type="PANTHER" id="PTHR42698:SF1">
    <property type="entry name" value="GTPASE ERA, MITOCHONDRIAL"/>
    <property type="match status" value="1"/>
</dbReference>
<organism evidence="12 13">
    <name type="scientific">Apibacter muscae</name>
    <dbReference type="NCBI Taxonomy" id="2509004"/>
    <lineage>
        <taxon>Bacteria</taxon>
        <taxon>Pseudomonadati</taxon>
        <taxon>Bacteroidota</taxon>
        <taxon>Flavobacteriia</taxon>
        <taxon>Flavobacteriales</taxon>
        <taxon>Weeksellaceae</taxon>
        <taxon>Apibacter</taxon>
    </lineage>
</organism>
<dbReference type="HAMAP" id="MF_00367">
    <property type="entry name" value="GTPase_Era"/>
    <property type="match status" value="1"/>
</dbReference>
<dbReference type="GO" id="GO:0043024">
    <property type="term" value="F:ribosomal small subunit binding"/>
    <property type="evidence" value="ECO:0007669"/>
    <property type="project" value="TreeGrafter"/>
</dbReference>
<dbReference type="CDD" id="cd22534">
    <property type="entry name" value="KH-II_Era"/>
    <property type="match status" value="1"/>
</dbReference>
<dbReference type="GO" id="GO:0070181">
    <property type="term" value="F:small ribosomal subunit rRNA binding"/>
    <property type="evidence" value="ECO:0007669"/>
    <property type="project" value="UniProtKB-UniRule"/>
</dbReference>
<dbReference type="Proteomes" id="UP000319499">
    <property type="component" value="Unassembled WGS sequence"/>
</dbReference>
<dbReference type="InterPro" id="IPR009019">
    <property type="entry name" value="KH_sf_prok-type"/>
</dbReference>
<dbReference type="NCBIfam" id="TIGR00231">
    <property type="entry name" value="small_GTP"/>
    <property type="match status" value="1"/>
</dbReference>
<feature type="region of interest" description="G1" evidence="8">
    <location>
        <begin position="15"/>
        <end position="22"/>
    </location>
</feature>
<dbReference type="Gene3D" id="3.30.300.20">
    <property type="match status" value="1"/>
</dbReference>
<evidence type="ECO:0000256" key="2">
    <source>
        <dbReference type="ARBA" id="ARBA00020484"/>
    </source>
</evidence>
<keyword evidence="6 7" id="KW-0342">GTP-binding</keyword>
<comment type="function">
    <text evidence="7">An essential GTPase that binds both GDP and GTP, with rapid nucleotide exchange. Plays a role in 16S rRNA processing and 30S ribosomal subunit biogenesis and possibly also in cell cycle regulation and energy metabolism.</text>
</comment>
<comment type="similarity">
    <text evidence="1 7 8 9">Belongs to the TRAFAC class TrmE-Era-EngA-EngB-Septin-like GTPase superfamily. Era GTPase family.</text>
</comment>
<dbReference type="FunFam" id="3.30.300.20:FF:000003">
    <property type="entry name" value="GTPase Era"/>
    <property type="match status" value="1"/>
</dbReference>
<dbReference type="GO" id="GO:0000028">
    <property type="term" value="P:ribosomal small subunit assembly"/>
    <property type="evidence" value="ECO:0007669"/>
    <property type="project" value="TreeGrafter"/>
</dbReference>
<dbReference type="OrthoDB" id="9805918at2"/>
<keyword evidence="7" id="KW-0963">Cytoplasm</keyword>
<proteinExistence type="inferred from homology"/>
<accession>A0A563DHP5</accession>
<evidence type="ECO:0000256" key="3">
    <source>
        <dbReference type="ARBA" id="ARBA00022517"/>
    </source>
</evidence>
<dbReference type="InterPro" id="IPR006073">
    <property type="entry name" value="GTP-bd"/>
</dbReference>
<keyword evidence="7" id="KW-1003">Cell membrane</keyword>
<dbReference type="EMBL" id="SELH01000013">
    <property type="protein sequence ID" value="TWP29690.1"/>
    <property type="molecule type" value="Genomic_DNA"/>
</dbReference>
<gene>
    <name evidence="7" type="primary">era</name>
    <name evidence="12" type="ORF">ETU09_01560</name>
</gene>
<feature type="region of interest" description="G4" evidence="8">
    <location>
        <begin position="124"/>
        <end position="127"/>
    </location>
</feature>
<comment type="subcellular location">
    <subcellularLocation>
        <location evidence="7">Cytoplasm</location>
    </subcellularLocation>
    <subcellularLocation>
        <location evidence="7">Cell membrane</location>
        <topology evidence="7">Peripheral membrane protein</topology>
    </subcellularLocation>
</comment>
<evidence type="ECO:0000259" key="11">
    <source>
        <dbReference type="PROSITE" id="PS51713"/>
    </source>
</evidence>
<feature type="region of interest" description="G5" evidence="8">
    <location>
        <begin position="154"/>
        <end position="156"/>
    </location>
</feature>
<keyword evidence="3 7" id="KW-0690">Ribosome biogenesis</keyword>
<evidence type="ECO:0000256" key="5">
    <source>
        <dbReference type="ARBA" id="ARBA00022884"/>
    </source>
</evidence>
<dbReference type="GO" id="GO:0005525">
    <property type="term" value="F:GTP binding"/>
    <property type="evidence" value="ECO:0007669"/>
    <property type="project" value="UniProtKB-UniRule"/>
</dbReference>
<comment type="subunit">
    <text evidence="7">Monomer.</text>
</comment>
<sequence length="299" mass="34252">MTEVPFKSGFVNIIGKPNVGKSTLINLLMGEKLSIVTSKAQTTRHRIFGIWNDANVQIIFSDTPGIIQKPAYELQEKMNEFVKDSFHDADILLYLTELGDEKNPSEYLLNKINSSKVPILVLLNKVDNSKDSEQISQAVGILHEQFPNAEILPISALHGLNTDLILPKIISLLPESPPYYDKDQFTTLSERFFVNECIREKILLHYKKEIPYSVEVVTESFKEEDNMIRIESVIYVERETQKGILIGHKGEKIQKVGIEARLDLEKFFDSRIFLNLFVKVKKDWRSNDKDLKAFGYSNS</sequence>
<evidence type="ECO:0000256" key="9">
    <source>
        <dbReference type="RuleBase" id="RU003761"/>
    </source>
</evidence>
<dbReference type="InterPro" id="IPR015946">
    <property type="entry name" value="KH_dom-like_a/b"/>
</dbReference>
<feature type="binding site" evidence="7">
    <location>
        <begin position="15"/>
        <end position="22"/>
    </location>
    <ligand>
        <name>GTP</name>
        <dbReference type="ChEBI" id="CHEBI:37565"/>
    </ligand>
</feature>
<dbReference type="InterPro" id="IPR005225">
    <property type="entry name" value="Small_GTP-bd"/>
</dbReference>
<keyword evidence="4 7" id="KW-0547">Nucleotide-binding</keyword>
<feature type="region of interest" description="G3" evidence="8">
    <location>
        <begin position="62"/>
        <end position="65"/>
    </location>
</feature>
<evidence type="ECO:0000259" key="10">
    <source>
        <dbReference type="PROSITE" id="PS50823"/>
    </source>
</evidence>
<evidence type="ECO:0000256" key="1">
    <source>
        <dbReference type="ARBA" id="ARBA00007921"/>
    </source>
</evidence>
<dbReference type="PROSITE" id="PS50823">
    <property type="entry name" value="KH_TYPE_2"/>
    <property type="match status" value="1"/>
</dbReference>
<comment type="caution">
    <text evidence="12">The sequence shown here is derived from an EMBL/GenBank/DDBJ whole genome shotgun (WGS) entry which is preliminary data.</text>
</comment>
<dbReference type="Gene3D" id="3.40.50.300">
    <property type="entry name" value="P-loop containing nucleotide triphosphate hydrolases"/>
    <property type="match status" value="1"/>
</dbReference>
<dbReference type="CDD" id="cd04163">
    <property type="entry name" value="Era"/>
    <property type="match status" value="1"/>
</dbReference>
<evidence type="ECO:0000313" key="13">
    <source>
        <dbReference type="Proteomes" id="UP000319499"/>
    </source>
</evidence>
<dbReference type="Pfam" id="PF07650">
    <property type="entry name" value="KH_2"/>
    <property type="match status" value="1"/>
</dbReference>
<dbReference type="InterPro" id="IPR004044">
    <property type="entry name" value="KH_dom_type_2"/>
</dbReference>
<evidence type="ECO:0000256" key="7">
    <source>
        <dbReference type="HAMAP-Rule" id="MF_00367"/>
    </source>
</evidence>
<feature type="binding site" evidence="7">
    <location>
        <begin position="62"/>
        <end position="66"/>
    </location>
    <ligand>
        <name>GTP</name>
        <dbReference type="ChEBI" id="CHEBI:37565"/>
    </ligand>
</feature>
<dbReference type="PANTHER" id="PTHR42698">
    <property type="entry name" value="GTPASE ERA"/>
    <property type="match status" value="1"/>
</dbReference>
<dbReference type="NCBIfam" id="NF000908">
    <property type="entry name" value="PRK00089.1"/>
    <property type="match status" value="1"/>
</dbReference>
<keyword evidence="7" id="KW-0699">rRNA-binding</keyword>
<protein>
    <recommendedName>
        <fullName evidence="2 7">GTPase Era</fullName>
    </recommendedName>
</protein>
<dbReference type="GO" id="GO:0005829">
    <property type="term" value="C:cytosol"/>
    <property type="evidence" value="ECO:0007669"/>
    <property type="project" value="TreeGrafter"/>
</dbReference>
<dbReference type="PROSITE" id="PS51713">
    <property type="entry name" value="G_ERA"/>
    <property type="match status" value="1"/>
</dbReference>
<dbReference type="Pfam" id="PF01926">
    <property type="entry name" value="MMR_HSR1"/>
    <property type="match status" value="1"/>
</dbReference>
<dbReference type="RefSeq" id="WP_146291431.1">
    <property type="nucleotide sequence ID" value="NZ_SELH01000013.1"/>
</dbReference>
<name>A0A563DHP5_9FLAO</name>
<feature type="domain" description="KH type-2" evidence="10">
    <location>
        <begin position="206"/>
        <end position="282"/>
    </location>
</feature>
<feature type="region of interest" description="G2" evidence="8">
    <location>
        <begin position="41"/>
        <end position="45"/>
    </location>
</feature>
<feature type="binding site" evidence="7">
    <location>
        <begin position="124"/>
        <end position="127"/>
    </location>
    <ligand>
        <name>GTP</name>
        <dbReference type="ChEBI" id="CHEBI:37565"/>
    </ligand>
</feature>